<keyword evidence="1" id="KW-0547">Nucleotide-binding</keyword>
<dbReference type="Pfam" id="PF00270">
    <property type="entry name" value="DEAD"/>
    <property type="match status" value="1"/>
</dbReference>
<proteinExistence type="predicted"/>
<evidence type="ECO:0000259" key="7">
    <source>
        <dbReference type="PROSITE" id="PS51194"/>
    </source>
</evidence>
<dbReference type="InterPro" id="IPR014001">
    <property type="entry name" value="Helicase_ATP-bd"/>
</dbReference>
<name>A0A518GN37_9PLAN</name>
<gene>
    <name evidence="8" type="ORF">Spb1_19030</name>
</gene>
<evidence type="ECO:0000256" key="3">
    <source>
        <dbReference type="ARBA" id="ARBA00022806"/>
    </source>
</evidence>
<feature type="compositionally biased region" description="Pro residues" evidence="5">
    <location>
        <begin position="508"/>
        <end position="520"/>
    </location>
</feature>
<dbReference type="GO" id="GO:0005524">
    <property type="term" value="F:ATP binding"/>
    <property type="evidence" value="ECO:0007669"/>
    <property type="project" value="UniProtKB-KW"/>
</dbReference>
<sequence>MMSLSDQELLRRDQVLEQYYDTLGYTPYPVQEEALFAWFTSETGVLISAPTGTGKTLIAEGAIFEALKNQKTIYYTTPLIALTDQKFSEIQDAAERWGFSRDDVGLVTGNRKVNPDARVLVVVAEILLNRLLHPDAFDFANVFAVVMDEFHSFSDPERGIVWEFSLSLLPPHVRLMLLSATIGNANPFVTWLHRCHGRRLELVVGTERKVPLTFHWIGDQFVAEHLEFMAQGEGEARRTPALVFCFDRELCWSTAEELKGRSVLQGDQQKQLAARLKDVDFKHGVGPKLKQLLHRGVGVHHAGLLPKHRRLVEELFQEKLLSICVCTETLSAGINLPAKSVVMTCLLKGPPGKKKLIDASLAHQIFGRAGRPQFDKEGFVYALPHEDDVRIARWKEKYDQIPEDTKDPLLIKAKKALKKKMPTRNPAKQYWTDAQFEKLKTAPPRDLVSQGEFPIRLVAYLLKLSPDVDRIRVLVRKRLMDPGRLNACERDFEQMLVALHHAGFVELDPPPPVASDPSPPETTETTTEEIPEKLSWLSQHLQKSIDEKRAQQGKKSATELKRQDETEKSVYRPLLAKPTAAMDRMFAFRSIHPLYGVFLADQFEKADRIEWMLALESVLEFPKSLVRSVRIPPPRFLPPGRLAVEVLDPEIVARGILPAGDLYPEFDPSLPPEERKYAPTLPEKLLMLFQSDYPGISIPMTPVYVVADLEEFGFNFYKLIGGRDLAKQEGLVFKHLLRMVLLLEEFADCPPPHRDPQAWRDELLELATRISWSCEAVDPQSTEQALATNAARDVLQGETSDVPVVHEIELPPRPPGFGEANGEELPLVETTTVDSFGDGLEIDGEESA</sequence>
<evidence type="ECO:0000313" key="9">
    <source>
        <dbReference type="Proteomes" id="UP000315349"/>
    </source>
</evidence>
<dbReference type="InterPro" id="IPR011545">
    <property type="entry name" value="DEAD/DEAH_box_helicase_dom"/>
</dbReference>
<dbReference type="GO" id="GO:0003676">
    <property type="term" value="F:nucleic acid binding"/>
    <property type="evidence" value="ECO:0007669"/>
    <property type="project" value="InterPro"/>
</dbReference>
<dbReference type="InterPro" id="IPR027417">
    <property type="entry name" value="P-loop_NTPase"/>
</dbReference>
<evidence type="ECO:0000259" key="6">
    <source>
        <dbReference type="PROSITE" id="PS51192"/>
    </source>
</evidence>
<dbReference type="Proteomes" id="UP000315349">
    <property type="component" value="Chromosome"/>
</dbReference>
<dbReference type="Gene3D" id="3.40.50.300">
    <property type="entry name" value="P-loop containing nucleotide triphosphate hydrolases"/>
    <property type="match status" value="2"/>
</dbReference>
<dbReference type="KEGG" id="peh:Spb1_19030"/>
<dbReference type="SMART" id="SM00487">
    <property type="entry name" value="DEXDc"/>
    <property type="match status" value="1"/>
</dbReference>
<organism evidence="8 9">
    <name type="scientific">Planctopirus ephydatiae</name>
    <dbReference type="NCBI Taxonomy" id="2528019"/>
    <lineage>
        <taxon>Bacteria</taxon>
        <taxon>Pseudomonadati</taxon>
        <taxon>Planctomycetota</taxon>
        <taxon>Planctomycetia</taxon>
        <taxon>Planctomycetales</taxon>
        <taxon>Planctomycetaceae</taxon>
        <taxon>Planctopirus</taxon>
    </lineage>
</organism>
<dbReference type="Pfam" id="PF00271">
    <property type="entry name" value="Helicase_C"/>
    <property type="match status" value="1"/>
</dbReference>
<dbReference type="GO" id="GO:0004386">
    <property type="term" value="F:helicase activity"/>
    <property type="evidence" value="ECO:0007669"/>
    <property type="project" value="UniProtKB-KW"/>
</dbReference>
<feature type="domain" description="Helicase ATP-binding" evidence="6">
    <location>
        <begin position="36"/>
        <end position="200"/>
    </location>
</feature>
<feature type="domain" description="Helicase C-terminal" evidence="7">
    <location>
        <begin position="224"/>
        <end position="421"/>
    </location>
</feature>
<keyword evidence="3 8" id="KW-0347">Helicase</keyword>
<dbReference type="PANTHER" id="PTHR12131:SF1">
    <property type="entry name" value="ATP-DEPENDENT RNA HELICASE SUPV3L1, MITOCHONDRIAL-RELATED"/>
    <property type="match status" value="1"/>
</dbReference>
<dbReference type="AlphaFoldDB" id="A0A518GN37"/>
<dbReference type="CDD" id="cd17921">
    <property type="entry name" value="DEXHc_Ski2"/>
    <property type="match status" value="1"/>
</dbReference>
<reference evidence="8 9" key="1">
    <citation type="submission" date="2019-02" db="EMBL/GenBank/DDBJ databases">
        <title>Deep-cultivation of Planctomycetes and their phenomic and genomic characterization uncovers novel biology.</title>
        <authorList>
            <person name="Wiegand S."/>
            <person name="Jogler M."/>
            <person name="Boedeker C."/>
            <person name="Pinto D."/>
            <person name="Vollmers J."/>
            <person name="Rivas-Marin E."/>
            <person name="Kohn T."/>
            <person name="Peeters S.H."/>
            <person name="Heuer A."/>
            <person name="Rast P."/>
            <person name="Oberbeckmann S."/>
            <person name="Bunk B."/>
            <person name="Jeske O."/>
            <person name="Meyerdierks A."/>
            <person name="Storesund J.E."/>
            <person name="Kallscheuer N."/>
            <person name="Luecker S."/>
            <person name="Lage O.M."/>
            <person name="Pohl T."/>
            <person name="Merkel B.J."/>
            <person name="Hornburger P."/>
            <person name="Mueller R.-W."/>
            <person name="Bruemmer F."/>
            <person name="Labrenz M."/>
            <person name="Spormann A.M."/>
            <person name="Op den Camp H."/>
            <person name="Overmann J."/>
            <person name="Amann R."/>
            <person name="Jetten M.S.M."/>
            <person name="Mascher T."/>
            <person name="Medema M.H."/>
            <person name="Devos D.P."/>
            <person name="Kaster A.-K."/>
            <person name="Ovreas L."/>
            <person name="Rohde M."/>
            <person name="Galperin M.Y."/>
            <person name="Jogler C."/>
        </authorList>
    </citation>
    <scope>NUCLEOTIDE SEQUENCE [LARGE SCALE GENOMIC DNA]</scope>
    <source>
        <strain evidence="8 9">Spb1</strain>
    </source>
</reference>
<dbReference type="PANTHER" id="PTHR12131">
    <property type="entry name" value="ATP-DEPENDENT RNA AND DNA HELICASE"/>
    <property type="match status" value="1"/>
</dbReference>
<feature type="region of interest" description="Disordered" evidence="5">
    <location>
        <begin position="507"/>
        <end position="530"/>
    </location>
</feature>
<feature type="region of interest" description="Disordered" evidence="5">
    <location>
        <begin position="809"/>
        <end position="848"/>
    </location>
</feature>
<protein>
    <submittedName>
        <fullName evidence="8">Ski2-like helicase</fullName>
    </submittedName>
</protein>
<dbReference type="InterPro" id="IPR050699">
    <property type="entry name" value="RNA-DNA_Helicase"/>
</dbReference>
<dbReference type="InterPro" id="IPR001650">
    <property type="entry name" value="Helicase_C-like"/>
</dbReference>
<evidence type="ECO:0000313" key="8">
    <source>
        <dbReference type="EMBL" id="QDV29976.1"/>
    </source>
</evidence>
<evidence type="ECO:0000256" key="1">
    <source>
        <dbReference type="ARBA" id="ARBA00022741"/>
    </source>
</evidence>
<evidence type="ECO:0000256" key="2">
    <source>
        <dbReference type="ARBA" id="ARBA00022801"/>
    </source>
</evidence>
<keyword evidence="2" id="KW-0378">Hydrolase</keyword>
<dbReference type="PROSITE" id="PS51192">
    <property type="entry name" value="HELICASE_ATP_BIND_1"/>
    <property type="match status" value="1"/>
</dbReference>
<accession>A0A518GN37</accession>
<dbReference type="SMART" id="SM00490">
    <property type="entry name" value="HELICc"/>
    <property type="match status" value="1"/>
</dbReference>
<dbReference type="SUPFAM" id="SSF52540">
    <property type="entry name" value="P-loop containing nucleoside triphosphate hydrolases"/>
    <property type="match status" value="1"/>
</dbReference>
<keyword evidence="9" id="KW-1185">Reference proteome</keyword>
<dbReference type="GO" id="GO:0016787">
    <property type="term" value="F:hydrolase activity"/>
    <property type="evidence" value="ECO:0007669"/>
    <property type="project" value="UniProtKB-KW"/>
</dbReference>
<dbReference type="EMBL" id="CP036299">
    <property type="protein sequence ID" value="QDV29976.1"/>
    <property type="molecule type" value="Genomic_DNA"/>
</dbReference>
<dbReference type="PROSITE" id="PS51194">
    <property type="entry name" value="HELICASE_CTER"/>
    <property type="match status" value="1"/>
</dbReference>
<evidence type="ECO:0000256" key="5">
    <source>
        <dbReference type="SAM" id="MobiDB-lite"/>
    </source>
</evidence>
<keyword evidence="4" id="KW-0067">ATP-binding</keyword>
<evidence type="ECO:0000256" key="4">
    <source>
        <dbReference type="ARBA" id="ARBA00022840"/>
    </source>
</evidence>